<name>A0A6L6PPW5_9BURK</name>
<dbReference type="AlphaFoldDB" id="A0A6L6PPW5"/>
<organism evidence="1 2">
    <name type="scientific">Duganella radicis</name>
    <dbReference type="NCBI Taxonomy" id="551988"/>
    <lineage>
        <taxon>Bacteria</taxon>
        <taxon>Pseudomonadati</taxon>
        <taxon>Pseudomonadota</taxon>
        <taxon>Betaproteobacteria</taxon>
        <taxon>Burkholderiales</taxon>
        <taxon>Oxalobacteraceae</taxon>
        <taxon>Telluria group</taxon>
        <taxon>Duganella</taxon>
    </lineage>
</organism>
<keyword evidence="2" id="KW-1185">Reference proteome</keyword>
<sequence>MWVDKSCDGVPESLMVKCNHLAFSLAAEYRVVVSGIHSEVDLQDSIVLCTLLLNTSENQAQELDSILGKLLFEQIPDYDPSQYWIGFAAQRSTLQAH</sequence>
<dbReference type="EMBL" id="WNKY01000038">
    <property type="protein sequence ID" value="MTV40671.1"/>
    <property type="molecule type" value="Genomic_DNA"/>
</dbReference>
<dbReference type="OrthoDB" id="9953199at2"/>
<gene>
    <name evidence="1" type="ORF">GM676_24215</name>
</gene>
<protein>
    <submittedName>
        <fullName evidence="1">Uncharacterized protein</fullName>
    </submittedName>
</protein>
<evidence type="ECO:0000313" key="1">
    <source>
        <dbReference type="EMBL" id="MTV40671.1"/>
    </source>
</evidence>
<dbReference type="RefSeq" id="WP_155466723.1">
    <property type="nucleotide sequence ID" value="NZ_WNKY01000038.1"/>
</dbReference>
<dbReference type="Proteomes" id="UP000475582">
    <property type="component" value="Unassembled WGS sequence"/>
</dbReference>
<reference evidence="1 2" key="1">
    <citation type="submission" date="2019-11" db="EMBL/GenBank/DDBJ databases">
        <title>Type strains purchased from KCTC, JCM and DSMZ.</title>
        <authorList>
            <person name="Lu H."/>
        </authorList>
    </citation>
    <scope>NUCLEOTIDE SEQUENCE [LARGE SCALE GENOMIC DNA]</scope>
    <source>
        <strain evidence="1 2">KCTC 22382</strain>
    </source>
</reference>
<comment type="caution">
    <text evidence="1">The sequence shown here is derived from an EMBL/GenBank/DDBJ whole genome shotgun (WGS) entry which is preliminary data.</text>
</comment>
<proteinExistence type="predicted"/>
<evidence type="ECO:0000313" key="2">
    <source>
        <dbReference type="Proteomes" id="UP000475582"/>
    </source>
</evidence>
<accession>A0A6L6PPW5</accession>